<name>G0EDS5_PYRF1</name>
<dbReference type="KEGG" id="pfm:Pyrfu_0825"/>
<dbReference type="AlphaFoldDB" id="G0EDS5"/>
<dbReference type="PANTHER" id="PTHR38816:SF1">
    <property type="entry name" value="EXOSOME SUBUNIT"/>
    <property type="match status" value="1"/>
</dbReference>
<dbReference type="HOGENOM" id="CLU_131306_1_1_2"/>
<dbReference type="STRING" id="694429.Pyrfu_0825"/>
<reference evidence="1 2" key="1">
    <citation type="journal article" date="2011" name="Stand. Genomic Sci.">
        <title>Complete genome sequence of the hyperthermophilic chemolithoautotroph Pyrolobus fumarii type strain (1A).</title>
        <authorList>
            <person name="Anderson I."/>
            <person name="Goker M."/>
            <person name="Nolan M."/>
            <person name="Lucas S."/>
            <person name="Hammon N."/>
            <person name="Deshpande S."/>
            <person name="Cheng J.F."/>
            <person name="Tapia R."/>
            <person name="Han C."/>
            <person name="Goodwin L."/>
            <person name="Pitluck S."/>
            <person name="Huntemann M."/>
            <person name="Liolios K."/>
            <person name="Ivanova N."/>
            <person name="Pagani I."/>
            <person name="Mavromatis K."/>
            <person name="Ovchinikova G."/>
            <person name="Pati A."/>
            <person name="Chen A."/>
            <person name="Palaniappan K."/>
            <person name="Land M."/>
            <person name="Hauser L."/>
            <person name="Brambilla E.M."/>
            <person name="Huber H."/>
            <person name="Yasawong M."/>
            <person name="Rohde M."/>
            <person name="Spring S."/>
            <person name="Abt B."/>
            <person name="Sikorski J."/>
            <person name="Wirth R."/>
            <person name="Detter J.C."/>
            <person name="Woyke T."/>
            <person name="Bristow J."/>
            <person name="Eisen J.A."/>
            <person name="Markowitz V."/>
            <person name="Hugenholtz P."/>
            <person name="Kyrpides N.C."/>
            <person name="Klenk H.P."/>
            <person name="Lapidus A."/>
        </authorList>
    </citation>
    <scope>NUCLEOTIDE SEQUENCE [LARGE SCALE GENOMIC DNA]</scope>
    <source>
        <strain evidence="2">DSM 11204 / 1A</strain>
    </source>
</reference>
<dbReference type="Pfam" id="PF01877">
    <property type="entry name" value="RNA_binding"/>
    <property type="match status" value="1"/>
</dbReference>
<dbReference type="InterPro" id="IPR002739">
    <property type="entry name" value="PAB1135-like"/>
</dbReference>
<keyword evidence="2" id="KW-1185">Reference proteome</keyword>
<proteinExistence type="predicted"/>
<accession>G0EDS5</accession>
<dbReference type="InParanoid" id="G0EDS5"/>
<dbReference type="eggNOG" id="arCOG01042">
    <property type="taxonomic scope" value="Archaea"/>
</dbReference>
<dbReference type="PANTHER" id="PTHR38816">
    <property type="entry name" value="EXOSOME SUBUNIT, DUF54 FAMILY-RELATED"/>
    <property type="match status" value="1"/>
</dbReference>
<dbReference type="Gene3D" id="3.30.1440.10">
    <property type="match status" value="1"/>
</dbReference>
<evidence type="ECO:0000313" key="1">
    <source>
        <dbReference type="EMBL" id="AEM38694.1"/>
    </source>
</evidence>
<sequence>MPAVVQGQVIVASLTRVRSLELAVHAHATEDLRKVEEALLKFLPEDVRNKVRIERVTLEGHHGNPIVRMNLVLEGEDAERAVKHIASMMDDTDKLLLNTSFEARYDEKSGKLFLRFSKQEAYLGRLRLMDGDDVVRVVVGFRGSPNTEKAKRFARELGLVP</sequence>
<dbReference type="SUPFAM" id="SSF55282">
    <property type="entry name" value="RL5-like"/>
    <property type="match status" value="1"/>
</dbReference>
<evidence type="ECO:0008006" key="3">
    <source>
        <dbReference type="Google" id="ProtNLM"/>
    </source>
</evidence>
<dbReference type="Proteomes" id="UP000001037">
    <property type="component" value="Chromosome"/>
</dbReference>
<gene>
    <name evidence="1" type="ordered locus">Pyrfu_0825</name>
</gene>
<organism evidence="1 2">
    <name type="scientific">Pyrolobus fumarii (strain DSM 11204 / 1A)</name>
    <dbReference type="NCBI Taxonomy" id="694429"/>
    <lineage>
        <taxon>Archaea</taxon>
        <taxon>Thermoproteota</taxon>
        <taxon>Thermoprotei</taxon>
        <taxon>Desulfurococcales</taxon>
        <taxon>Pyrodictiaceae</taxon>
        <taxon>Pyrolobus</taxon>
    </lineage>
</organism>
<dbReference type="EMBL" id="CP002838">
    <property type="protein sequence ID" value="AEM38694.1"/>
    <property type="molecule type" value="Genomic_DNA"/>
</dbReference>
<evidence type="ECO:0000313" key="2">
    <source>
        <dbReference type="Proteomes" id="UP000001037"/>
    </source>
</evidence>
<protein>
    <recommendedName>
        <fullName evidence="3">Exosome subunit</fullName>
    </recommendedName>
</protein>
<dbReference type="InterPro" id="IPR022803">
    <property type="entry name" value="Ribosomal_uL5_dom_sf"/>
</dbReference>